<name>A0AAD5S3K6_9FUNG</name>
<accession>A0AAD5S3K6</accession>
<organism evidence="2 3">
    <name type="scientific">Rhizophlyctis rosea</name>
    <dbReference type="NCBI Taxonomy" id="64517"/>
    <lineage>
        <taxon>Eukaryota</taxon>
        <taxon>Fungi</taxon>
        <taxon>Fungi incertae sedis</taxon>
        <taxon>Chytridiomycota</taxon>
        <taxon>Chytridiomycota incertae sedis</taxon>
        <taxon>Chytridiomycetes</taxon>
        <taxon>Rhizophlyctidales</taxon>
        <taxon>Rhizophlyctidaceae</taxon>
        <taxon>Rhizophlyctis</taxon>
    </lineage>
</organism>
<feature type="compositionally biased region" description="Basic and acidic residues" evidence="1">
    <location>
        <begin position="39"/>
        <end position="49"/>
    </location>
</feature>
<reference evidence="2" key="1">
    <citation type="submission" date="2020-05" db="EMBL/GenBank/DDBJ databases">
        <title>Phylogenomic resolution of chytrid fungi.</title>
        <authorList>
            <person name="Stajich J.E."/>
            <person name="Amses K."/>
            <person name="Simmons R."/>
            <person name="Seto K."/>
            <person name="Myers J."/>
            <person name="Bonds A."/>
            <person name="Quandt C.A."/>
            <person name="Barry K."/>
            <person name="Liu P."/>
            <person name="Grigoriev I."/>
            <person name="Longcore J.E."/>
            <person name="James T.Y."/>
        </authorList>
    </citation>
    <scope>NUCLEOTIDE SEQUENCE</scope>
    <source>
        <strain evidence="2">JEL0318</strain>
    </source>
</reference>
<dbReference type="AlphaFoldDB" id="A0AAD5S3K6"/>
<dbReference type="Proteomes" id="UP001212841">
    <property type="component" value="Unassembled WGS sequence"/>
</dbReference>
<feature type="non-terminal residue" evidence="2">
    <location>
        <position position="60"/>
    </location>
</feature>
<protein>
    <submittedName>
        <fullName evidence="2">Uncharacterized protein</fullName>
    </submittedName>
</protein>
<feature type="region of interest" description="Disordered" evidence="1">
    <location>
        <begin position="1"/>
        <end position="60"/>
    </location>
</feature>
<keyword evidence="3" id="KW-1185">Reference proteome</keyword>
<proteinExistence type="predicted"/>
<evidence type="ECO:0000313" key="2">
    <source>
        <dbReference type="EMBL" id="KAJ3037463.1"/>
    </source>
</evidence>
<comment type="caution">
    <text evidence="2">The sequence shown here is derived from an EMBL/GenBank/DDBJ whole genome shotgun (WGS) entry which is preliminary data.</text>
</comment>
<evidence type="ECO:0000256" key="1">
    <source>
        <dbReference type="SAM" id="MobiDB-lite"/>
    </source>
</evidence>
<feature type="non-terminal residue" evidence="2">
    <location>
        <position position="1"/>
    </location>
</feature>
<dbReference type="EMBL" id="JADGJD010001829">
    <property type="protein sequence ID" value="KAJ3037463.1"/>
    <property type="molecule type" value="Genomic_DNA"/>
</dbReference>
<gene>
    <name evidence="2" type="ORF">HK097_003506</name>
</gene>
<feature type="compositionally biased region" description="Basic and acidic residues" evidence="1">
    <location>
        <begin position="1"/>
        <end position="28"/>
    </location>
</feature>
<sequence length="60" mass="7073">FCIQYMREDQQSDESHGADDDSDSDNRRLPKKRKMFKGKSADQEQDKSAYRHCTPPRQLP</sequence>
<evidence type="ECO:0000313" key="3">
    <source>
        <dbReference type="Proteomes" id="UP001212841"/>
    </source>
</evidence>